<feature type="region of interest" description="Disordered" evidence="1">
    <location>
        <begin position="1"/>
        <end position="82"/>
    </location>
</feature>
<dbReference type="SUPFAM" id="SSF53335">
    <property type="entry name" value="S-adenosyl-L-methionine-dependent methyltransferases"/>
    <property type="match status" value="1"/>
</dbReference>
<feature type="compositionally biased region" description="Basic and acidic residues" evidence="1">
    <location>
        <begin position="44"/>
        <end position="72"/>
    </location>
</feature>
<evidence type="ECO:0000256" key="1">
    <source>
        <dbReference type="SAM" id="MobiDB-lite"/>
    </source>
</evidence>
<accession>A0A852U3Y7</accession>
<feature type="compositionally biased region" description="Low complexity" evidence="1">
    <location>
        <begin position="18"/>
        <end position="31"/>
    </location>
</feature>
<dbReference type="Proteomes" id="UP000589036">
    <property type="component" value="Unassembled WGS sequence"/>
</dbReference>
<dbReference type="InterPro" id="IPR006764">
    <property type="entry name" value="SAM_dep_MeTrfase_SAV2177_type"/>
</dbReference>
<organism evidence="2 3">
    <name type="scientific">Spinactinospora alkalitolerans</name>
    <dbReference type="NCBI Taxonomy" id="687207"/>
    <lineage>
        <taxon>Bacteria</taxon>
        <taxon>Bacillati</taxon>
        <taxon>Actinomycetota</taxon>
        <taxon>Actinomycetes</taxon>
        <taxon>Streptosporangiales</taxon>
        <taxon>Nocardiopsidaceae</taxon>
        <taxon>Spinactinospora</taxon>
    </lineage>
</organism>
<feature type="compositionally biased region" description="Gly residues" evidence="1">
    <location>
        <begin position="1"/>
        <end position="10"/>
    </location>
</feature>
<gene>
    <name evidence="2" type="ORF">HDA32_003790</name>
</gene>
<dbReference type="EMBL" id="JACCCC010000001">
    <property type="protein sequence ID" value="NYE48670.1"/>
    <property type="molecule type" value="Genomic_DNA"/>
</dbReference>
<dbReference type="Pfam" id="PF04672">
    <property type="entry name" value="Methyltransf_19"/>
    <property type="match status" value="1"/>
</dbReference>
<sequence length="277" mass="29339">MTCEPGGGPGAWPSRRTPLAASALGAGAAGRPPGGGDGAPARGSGREASETGDARPRVIRIDDHLVRPRREQPPAAAARPRTERAKRGFLWRVVDYLASDLRIRQFVDLDSRLPAADGIQHAARRHAPDARVVYVDTDPVVSLHGRASSRERAVTVLKADGADPAVLIGDLRLRGRIDFTEPVAVLMAEPPPPRLEGDAARDLVCALHEAMCPGGHIAIARTPPDPGDPCARELAATLFDPFALIEPGLADMSWWPYPDEEVTGTGVGVVAGVARRT</sequence>
<proteinExistence type="predicted"/>
<evidence type="ECO:0000313" key="2">
    <source>
        <dbReference type="EMBL" id="NYE48670.1"/>
    </source>
</evidence>
<comment type="caution">
    <text evidence="2">The sequence shown here is derived from an EMBL/GenBank/DDBJ whole genome shotgun (WGS) entry which is preliminary data.</text>
</comment>
<evidence type="ECO:0008006" key="4">
    <source>
        <dbReference type="Google" id="ProtNLM"/>
    </source>
</evidence>
<dbReference type="InterPro" id="IPR029063">
    <property type="entry name" value="SAM-dependent_MTases_sf"/>
</dbReference>
<name>A0A852U3Y7_9ACTN</name>
<dbReference type="Gene3D" id="3.40.50.150">
    <property type="entry name" value="Vaccinia Virus protein VP39"/>
    <property type="match status" value="1"/>
</dbReference>
<evidence type="ECO:0000313" key="3">
    <source>
        <dbReference type="Proteomes" id="UP000589036"/>
    </source>
</evidence>
<dbReference type="InterPro" id="IPR006311">
    <property type="entry name" value="TAT_signal"/>
</dbReference>
<reference evidence="2 3" key="1">
    <citation type="submission" date="2020-07" db="EMBL/GenBank/DDBJ databases">
        <title>Sequencing the genomes of 1000 actinobacteria strains.</title>
        <authorList>
            <person name="Klenk H.-P."/>
        </authorList>
    </citation>
    <scope>NUCLEOTIDE SEQUENCE [LARGE SCALE GENOMIC DNA]</scope>
    <source>
        <strain evidence="2 3">CXB654</strain>
    </source>
</reference>
<dbReference type="PROSITE" id="PS51318">
    <property type="entry name" value="TAT"/>
    <property type="match status" value="1"/>
</dbReference>
<dbReference type="AlphaFoldDB" id="A0A852U3Y7"/>
<dbReference type="RefSeq" id="WP_179644443.1">
    <property type="nucleotide sequence ID" value="NZ_BAAAYY010000010.1"/>
</dbReference>
<protein>
    <recommendedName>
        <fullName evidence="4">S-adenosyl methyltransferase</fullName>
    </recommendedName>
</protein>
<keyword evidence="3" id="KW-1185">Reference proteome</keyword>